<comment type="caution">
    <text evidence="1">The sequence shown here is derived from an EMBL/GenBank/DDBJ whole genome shotgun (WGS) entry which is preliminary data.</text>
</comment>
<dbReference type="AlphaFoldDB" id="A0AAV5RVH0"/>
<gene>
    <name evidence="1" type="ORF">DAKH74_020410</name>
</gene>
<reference evidence="1 2" key="1">
    <citation type="journal article" date="2023" name="Elife">
        <title>Identification of key yeast species and microbe-microbe interactions impacting larval growth of Drosophila in the wild.</title>
        <authorList>
            <person name="Mure A."/>
            <person name="Sugiura Y."/>
            <person name="Maeda R."/>
            <person name="Honda K."/>
            <person name="Sakurai N."/>
            <person name="Takahashi Y."/>
            <person name="Watada M."/>
            <person name="Katoh T."/>
            <person name="Gotoh A."/>
            <person name="Gotoh Y."/>
            <person name="Taniguchi I."/>
            <person name="Nakamura K."/>
            <person name="Hayashi T."/>
            <person name="Katayama T."/>
            <person name="Uemura T."/>
            <person name="Hattori Y."/>
        </authorList>
    </citation>
    <scope>NUCLEOTIDE SEQUENCE [LARGE SCALE GENOMIC DNA]</scope>
    <source>
        <strain evidence="1 2">KH-74</strain>
    </source>
</reference>
<name>A0AAV5RVH0_MAUHU</name>
<dbReference type="Proteomes" id="UP001377567">
    <property type="component" value="Unassembled WGS sequence"/>
</dbReference>
<keyword evidence="2" id="KW-1185">Reference proteome</keyword>
<protein>
    <submittedName>
        <fullName evidence="1">Uncharacterized protein</fullName>
    </submittedName>
</protein>
<dbReference type="EMBL" id="BTGD01000005">
    <property type="protein sequence ID" value="GMM55425.1"/>
    <property type="molecule type" value="Genomic_DNA"/>
</dbReference>
<accession>A0AAV5RVH0</accession>
<organism evidence="1 2">
    <name type="scientific">Maudiozyma humilis</name>
    <name type="common">Sour dough yeast</name>
    <name type="synonym">Kazachstania humilis</name>
    <dbReference type="NCBI Taxonomy" id="51915"/>
    <lineage>
        <taxon>Eukaryota</taxon>
        <taxon>Fungi</taxon>
        <taxon>Dikarya</taxon>
        <taxon>Ascomycota</taxon>
        <taxon>Saccharomycotina</taxon>
        <taxon>Saccharomycetes</taxon>
        <taxon>Saccharomycetales</taxon>
        <taxon>Saccharomycetaceae</taxon>
        <taxon>Maudiozyma</taxon>
    </lineage>
</organism>
<dbReference type="PANTHER" id="PTHR28048">
    <property type="entry name" value="ACR195WP"/>
    <property type="match status" value="1"/>
</dbReference>
<dbReference type="PANTHER" id="PTHR28048:SF1">
    <property type="entry name" value="ACR195WP"/>
    <property type="match status" value="1"/>
</dbReference>
<dbReference type="InterPro" id="IPR053092">
    <property type="entry name" value="Mitochondrial_unc_protein"/>
</dbReference>
<evidence type="ECO:0000313" key="1">
    <source>
        <dbReference type="EMBL" id="GMM55425.1"/>
    </source>
</evidence>
<sequence>MSNIANVFNPPTESKPVEDCLSCDVFNSFFLFAAGGYLASGKAITKDKKLSLEEFNKKNPVWWRNGIRGFGGVLIAYGFYRSYDTYESWKTSQVKKFNQ</sequence>
<evidence type="ECO:0000313" key="2">
    <source>
        <dbReference type="Proteomes" id="UP001377567"/>
    </source>
</evidence>
<proteinExistence type="predicted"/>